<dbReference type="AlphaFoldDB" id="A0A1H5RTI2"/>
<dbReference type="Pfam" id="PF14014">
    <property type="entry name" value="DUF4230"/>
    <property type="match status" value="1"/>
</dbReference>
<evidence type="ECO:0008006" key="3">
    <source>
        <dbReference type="Google" id="ProtNLM"/>
    </source>
</evidence>
<name>A0A1H5RTI2_9FIRM</name>
<organism evidence="1 2">
    <name type="scientific">Lachnospira multipara</name>
    <dbReference type="NCBI Taxonomy" id="28051"/>
    <lineage>
        <taxon>Bacteria</taxon>
        <taxon>Bacillati</taxon>
        <taxon>Bacillota</taxon>
        <taxon>Clostridia</taxon>
        <taxon>Lachnospirales</taxon>
        <taxon>Lachnospiraceae</taxon>
        <taxon>Lachnospira</taxon>
    </lineage>
</organism>
<proteinExistence type="predicted"/>
<reference evidence="1 2" key="1">
    <citation type="submission" date="2016-10" db="EMBL/GenBank/DDBJ databases">
        <authorList>
            <person name="de Groot N.N."/>
        </authorList>
    </citation>
    <scope>NUCLEOTIDE SEQUENCE [LARGE SCALE GENOMIC DNA]</scope>
    <source>
        <strain evidence="1 2">D15d</strain>
    </source>
</reference>
<keyword evidence="2" id="KW-1185">Reference proteome</keyword>
<gene>
    <name evidence="1" type="ORF">SAMN05216537_101271</name>
</gene>
<dbReference type="PROSITE" id="PS51257">
    <property type="entry name" value="PROKAR_LIPOPROTEIN"/>
    <property type="match status" value="1"/>
</dbReference>
<dbReference type="Proteomes" id="UP000236726">
    <property type="component" value="Unassembled WGS sequence"/>
</dbReference>
<dbReference type="EMBL" id="FNUL01000001">
    <property type="protein sequence ID" value="SEF41414.1"/>
    <property type="molecule type" value="Genomic_DNA"/>
</dbReference>
<protein>
    <recommendedName>
        <fullName evidence="3">DUF4230 domain-containing protein</fullName>
    </recommendedName>
</protein>
<dbReference type="RefSeq" id="WP_103952084.1">
    <property type="nucleotide sequence ID" value="NZ_FNUL01000001.1"/>
</dbReference>
<evidence type="ECO:0000313" key="1">
    <source>
        <dbReference type="EMBL" id="SEF41414.1"/>
    </source>
</evidence>
<accession>A0A1H5RTI2</accession>
<dbReference type="InterPro" id="IPR025324">
    <property type="entry name" value="DUF4230"/>
</dbReference>
<sequence>MKNMLRIFSIVVIAMIVVVACSKYFPNIKGLEIGIFNNKEGEVTTITESSIQKVFEISELQTSNCMYNSIVEVKNEGETKTKYYVAYKGTVVTGINFKDINISVDNDAKKIQLDIPDVVIQDTLVASDSLDFIFTDKKYDKSSVIQEAYGKCQDDLKEKSENDEELLNIAQENAKQVVTALVSPWVEQIDPEYVLEVN</sequence>
<evidence type="ECO:0000313" key="2">
    <source>
        <dbReference type="Proteomes" id="UP000236726"/>
    </source>
</evidence>